<dbReference type="Proteomes" id="UP000681340">
    <property type="component" value="Unassembled WGS sequence"/>
</dbReference>
<evidence type="ECO:0000313" key="3">
    <source>
        <dbReference type="Proteomes" id="UP000681340"/>
    </source>
</evidence>
<organism evidence="2 3">
    <name type="scientific">Actinoplanes auranticolor</name>
    <dbReference type="NCBI Taxonomy" id="47988"/>
    <lineage>
        <taxon>Bacteria</taxon>
        <taxon>Bacillati</taxon>
        <taxon>Actinomycetota</taxon>
        <taxon>Actinomycetes</taxon>
        <taxon>Micromonosporales</taxon>
        <taxon>Micromonosporaceae</taxon>
        <taxon>Actinoplanes</taxon>
    </lineage>
</organism>
<proteinExistence type="predicted"/>
<name>A0A919SPF6_9ACTN</name>
<comment type="caution">
    <text evidence="2">The sequence shown here is derived from an EMBL/GenBank/DDBJ whole genome shotgun (WGS) entry which is preliminary data.</text>
</comment>
<feature type="region of interest" description="Disordered" evidence="1">
    <location>
        <begin position="133"/>
        <end position="158"/>
    </location>
</feature>
<dbReference type="AlphaFoldDB" id="A0A919SPF6"/>
<gene>
    <name evidence="2" type="ORF">Aau02nite_66210</name>
</gene>
<reference evidence="2" key="1">
    <citation type="submission" date="2021-03" db="EMBL/GenBank/DDBJ databases">
        <title>Whole genome shotgun sequence of Actinoplanes auranticolor NBRC 12245.</title>
        <authorList>
            <person name="Komaki H."/>
            <person name="Tamura T."/>
        </authorList>
    </citation>
    <scope>NUCLEOTIDE SEQUENCE</scope>
    <source>
        <strain evidence="2">NBRC 12245</strain>
    </source>
</reference>
<accession>A0A919SPF6</accession>
<protein>
    <submittedName>
        <fullName evidence="2">Uncharacterized protein</fullName>
    </submittedName>
</protein>
<dbReference type="RefSeq" id="WP_212992496.1">
    <property type="nucleotide sequence ID" value="NZ_BAABEA010000003.1"/>
</dbReference>
<dbReference type="EMBL" id="BOQL01000057">
    <property type="protein sequence ID" value="GIM75494.1"/>
    <property type="molecule type" value="Genomic_DNA"/>
</dbReference>
<keyword evidence="3" id="KW-1185">Reference proteome</keyword>
<evidence type="ECO:0000313" key="2">
    <source>
        <dbReference type="EMBL" id="GIM75494.1"/>
    </source>
</evidence>
<evidence type="ECO:0000256" key="1">
    <source>
        <dbReference type="SAM" id="MobiDB-lite"/>
    </source>
</evidence>
<sequence length="302" mass="34042">MTFYEPSRTIAGQVQRGLGRGAHEVRDAGTVYACVRSDFRWWWSIDERAVYLARLIRDLGLGVEPLTDRLHAADTDEENNEFTNTLEVLEVLGRAGVDGVVDEVRRYVAEGSRGREVLQVVSREWPVEHWEDLRRPPVDGPAAQKPAVPPGDQERETAGPDRWNRLLFAAAHGDESDVPLLLDGIAWLDARDDRCGYNRLVDGLARIGGPGTAGVPKLLRRLWFTPHSYERASYLRAYLMLDPDGAESGLREGLWDCERDVRLLAVQRVQLSSWIRERLVYLRDDPIEAPEVRAAAAARLTP</sequence>